<dbReference type="PANTHER" id="PTHR37534">
    <property type="entry name" value="TRANSCRIPTIONAL ACTIVATOR PROTEIN UGA3"/>
    <property type="match status" value="1"/>
</dbReference>
<dbReference type="Pfam" id="PF11951">
    <property type="entry name" value="Fungal_trans_2"/>
    <property type="match status" value="1"/>
</dbReference>
<dbReference type="CDD" id="cd00067">
    <property type="entry name" value="GAL4"/>
    <property type="match status" value="1"/>
</dbReference>
<sequence>MSASMDPTVRRSTTRPRKRKPKSVTFTGCWTCRSRKVKCDERQEDGCGVCQKSGLQCAGYGVNLCWVTGKKQDIQGLGRRQIRSDRLCLPTIRDDEINRLLSVIDTVSTPLHTVTKGPFGIFQADPALSQEVDCMTAEEESISGCDIVTHTNTISDDHNLPSQEAFEDILSDLFSNDLIIQNAALDEAIFPSWDSSLSVSNSPSHINSHATTHESSALDPSPYHELTMPLVEDPNISLLLHHYQTHVADLLQPVFHDRNPWRTTYFPFALQGCPDSIMAQIPQAPSGVFSSLFHSLISAAAFHLRNLLDGSPKYHKIGLQHRAKALQALNSSIGLVTPARPEQYMVYITAMLALVTIDTITGEDSDFPVHLKGCRQLQKLQLDCQLIDGPTRQVNSISHFLSLLTRTTTYDLEPKNSKIDSDLLKSIHFDVNDWSIEYMYGITPTLGNLLKKTCQAAERLSFYQDQDIPLPLLETCTAIEDRLLSWNIDSETLHLMGSKEQTMREIVYCQARAFHSAIAIFYYRTIEPSRSVNLENYVETIWENLKRAEDLKDEYLAGEKRAAPMSWPAFIAACEASDRKPWVEWWERMQGYALGNFTRQWRTIREIWSIMDENKNVGSWREALRQSGKLVLPI</sequence>
<keyword evidence="5" id="KW-0539">Nucleus</keyword>
<evidence type="ECO:0000313" key="8">
    <source>
        <dbReference type="EMBL" id="KAJ5407872.1"/>
    </source>
</evidence>
<protein>
    <recommendedName>
        <fullName evidence="7">Zn(2)-C6 fungal-type domain-containing protein</fullName>
    </recommendedName>
</protein>
<keyword evidence="4" id="KW-0804">Transcription</keyword>
<proteinExistence type="predicted"/>
<comment type="caution">
    <text evidence="8">The sequence shown here is derived from an EMBL/GenBank/DDBJ whole genome shotgun (WGS) entry which is preliminary data.</text>
</comment>
<dbReference type="InterPro" id="IPR001138">
    <property type="entry name" value="Zn2Cys6_DnaBD"/>
</dbReference>
<evidence type="ECO:0000313" key="9">
    <source>
        <dbReference type="Proteomes" id="UP001147747"/>
    </source>
</evidence>
<comment type="subcellular location">
    <subcellularLocation>
        <location evidence="1">Nucleus</location>
    </subcellularLocation>
</comment>
<dbReference type="OrthoDB" id="3477330at2759"/>
<evidence type="ECO:0000256" key="3">
    <source>
        <dbReference type="ARBA" id="ARBA00023125"/>
    </source>
</evidence>
<dbReference type="SUPFAM" id="SSF57701">
    <property type="entry name" value="Zn2/Cys6 DNA-binding domain"/>
    <property type="match status" value="1"/>
</dbReference>
<feature type="region of interest" description="Disordered" evidence="6">
    <location>
        <begin position="1"/>
        <end position="22"/>
    </location>
</feature>
<dbReference type="GO" id="GO:0005634">
    <property type="term" value="C:nucleus"/>
    <property type="evidence" value="ECO:0007669"/>
    <property type="project" value="UniProtKB-SubCell"/>
</dbReference>
<evidence type="ECO:0000256" key="6">
    <source>
        <dbReference type="SAM" id="MobiDB-lite"/>
    </source>
</evidence>
<accession>A0A9W9W7S0</accession>
<dbReference type="GO" id="GO:0000981">
    <property type="term" value="F:DNA-binding transcription factor activity, RNA polymerase II-specific"/>
    <property type="evidence" value="ECO:0007669"/>
    <property type="project" value="InterPro"/>
</dbReference>
<dbReference type="PROSITE" id="PS50048">
    <property type="entry name" value="ZN2_CY6_FUNGAL_2"/>
    <property type="match status" value="1"/>
</dbReference>
<organism evidence="8 9">
    <name type="scientific">Penicillium cosmopolitanum</name>
    <dbReference type="NCBI Taxonomy" id="1131564"/>
    <lineage>
        <taxon>Eukaryota</taxon>
        <taxon>Fungi</taxon>
        <taxon>Dikarya</taxon>
        <taxon>Ascomycota</taxon>
        <taxon>Pezizomycotina</taxon>
        <taxon>Eurotiomycetes</taxon>
        <taxon>Eurotiomycetidae</taxon>
        <taxon>Eurotiales</taxon>
        <taxon>Aspergillaceae</taxon>
        <taxon>Penicillium</taxon>
    </lineage>
</organism>
<dbReference type="GeneID" id="81365372"/>
<feature type="compositionally biased region" description="Basic residues" evidence="6">
    <location>
        <begin position="12"/>
        <end position="22"/>
    </location>
</feature>
<evidence type="ECO:0000256" key="5">
    <source>
        <dbReference type="ARBA" id="ARBA00023242"/>
    </source>
</evidence>
<dbReference type="SMART" id="SM00066">
    <property type="entry name" value="GAL4"/>
    <property type="match status" value="1"/>
</dbReference>
<dbReference type="AlphaFoldDB" id="A0A9W9W7S0"/>
<keyword evidence="9" id="KW-1185">Reference proteome</keyword>
<dbReference type="Pfam" id="PF00172">
    <property type="entry name" value="Zn_clus"/>
    <property type="match status" value="1"/>
</dbReference>
<keyword evidence="3" id="KW-0238">DNA-binding</keyword>
<keyword evidence="2" id="KW-0805">Transcription regulation</keyword>
<evidence type="ECO:0000256" key="4">
    <source>
        <dbReference type="ARBA" id="ARBA00023163"/>
    </source>
</evidence>
<reference evidence="8" key="2">
    <citation type="journal article" date="2023" name="IMA Fungus">
        <title>Comparative genomic study of the Penicillium genus elucidates a diverse pangenome and 15 lateral gene transfer events.</title>
        <authorList>
            <person name="Petersen C."/>
            <person name="Sorensen T."/>
            <person name="Nielsen M.R."/>
            <person name="Sondergaard T.E."/>
            <person name="Sorensen J.L."/>
            <person name="Fitzpatrick D.A."/>
            <person name="Frisvad J.C."/>
            <person name="Nielsen K.L."/>
        </authorList>
    </citation>
    <scope>NUCLEOTIDE SEQUENCE</scope>
    <source>
        <strain evidence="8">IBT 29677</strain>
    </source>
</reference>
<dbReference type="Proteomes" id="UP001147747">
    <property type="component" value="Unassembled WGS sequence"/>
</dbReference>
<feature type="domain" description="Zn(2)-C6 fungal-type" evidence="7">
    <location>
        <begin position="28"/>
        <end position="57"/>
    </location>
</feature>
<dbReference type="InterPro" id="IPR021858">
    <property type="entry name" value="Fun_TF"/>
</dbReference>
<dbReference type="InterPro" id="IPR036864">
    <property type="entry name" value="Zn2-C6_fun-type_DNA-bd_sf"/>
</dbReference>
<evidence type="ECO:0000256" key="1">
    <source>
        <dbReference type="ARBA" id="ARBA00004123"/>
    </source>
</evidence>
<reference evidence="8" key="1">
    <citation type="submission" date="2022-12" db="EMBL/GenBank/DDBJ databases">
        <authorList>
            <person name="Petersen C."/>
        </authorList>
    </citation>
    <scope>NUCLEOTIDE SEQUENCE</scope>
    <source>
        <strain evidence="8">IBT 29677</strain>
    </source>
</reference>
<name>A0A9W9W7S0_9EURO</name>
<evidence type="ECO:0000256" key="2">
    <source>
        <dbReference type="ARBA" id="ARBA00023015"/>
    </source>
</evidence>
<gene>
    <name evidence="8" type="ORF">N7509_001755</name>
</gene>
<dbReference type="Gene3D" id="4.10.240.10">
    <property type="entry name" value="Zn(2)-C6 fungal-type DNA-binding domain"/>
    <property type="match status" value="1"/>
</dbReference>
<dbReference type="RefSeq" id="XP_056492187.1">
    <property type="nucleotide sequence ID" value="XM_056626392.1"/>
</dbReference>
<dbReference type="PANTHER" id="PTHR37534:SF46">
    <property type="entry name" value="ZN(II)2CYS6 TRANSCRIPTION FACTOR (EUROFUNG)"/>
    <property type="match status" value="1"/>
</dbReference>
<dbReference type="PROSITE" id="PS00463">
    <property type="entry name" value="ZN2_CY6_FUNGAL_1"/>
    <property type="match status" value="1"/>
</dbReference>
<evidence type="ECO:0000259" key="7">
    <source>
        <dbReference type="PROSITE" id="PS50048"/>
    </source>
</evidence>
<dbReference type="EMBL" id="JAPZBU010000004">
    <property type="protein sequence ID" value="KAJ5407872.1"/>
    <property type="molecule type" value="Genomic_DNA"/>
</dbReference>
<dbReference type="GO" id="GO:0003677">
    <property type="term" value="F:DNA binding"/>
    <property type="evidence" value="ECO:0007669"/>
    <property type="project" value="UniProtKB-KW"/>
</dbReference>
<dbReference type="GO" id="GO:0008270">
    <property type="term" value="F:zinc ion binding"/>
    <property type="evidence" value="ECO:0007669"/>
    <property type="project" value="InterPro"/>
</dbReference>